<dbReference type="PROSITE" id="PS51257">
    <property type="entry name" value="PROKAR_LIPOPROTEIN"/>
    <property type="match status" value="1"/>
</dbReference>
<dbReference type="Proteomes" id="UP000249754">
    <property type="component" value="Unassembled WGS sequence"/>
</dbReference>
<evidence type="ECO:0000313" key="3">
    <source>
        <dbReference type="Proteomes" id="UP000249754"/>
    </source>
</evidence>
<dbReference type="EMBL" id="QLLR01000014">
    <property type="protein sequence ID" value="RAJ29239.1"/>
    <property type="molecule type" value="Genomic_DNA"/>
</dbReference>
<protein>
    <recommendedName>
        <fullName evidence="4">Lipoprotein</fullName>
    </recommendedName>
</protein>
<dbReference type="AlphaFoldDB" id="A0A327SJQ2"/>
<evidence type="ECO:0000313" key="2">
    <source>
        <dbReference type="EMBL" id="RAJ29239.1"/>
    </source>
</evidence>
<gene>
    <name evidence="2" type="ORF">LY11_02943</name>
</gene>
<proteinExistence type="predicted"/>
<evidence type="ECO:0000256" key="1">
    <source>
        <dbReference type="SAM" id="SignalP"/>
    </source>
</evidence>
<evidence type="ECO:0008006" key="4">
    <source>
        <dbReference type="Google" id="ProtNLM"/>
    </source>
</evidence>
<sequence>MRKQLIFKNLMMLFVVASVSLGFISCKKDQKTTENKSVCITVQENKTRMEENVIVPCRGKSC</sequence>
<accession>A0A327SJQ2</accession>
<feature type="chain" id="PRO_5016367162" description="Lipoprotein" evidence="1">
    <location>
        <begin position="18"/>
        <end position="62"/>
    </location>
</feature>
<reference evidence="2 3" key="1">
    <citation type="submission" date="2018-06" db="EMBL/GenBank/DDBJ databases">
        <title>Genomic Encyclopedia of Archaeal and Bacterial Type Strains, Phase II (KMG-II): from individual species to whole genera.</title>
        <authorList>
            <person name="Goeker M."/>
        </authorList>
    </citation>
    <scope>NUCLEOTIDE SEQUENCE [LARGE SCALE GENOMIC DNA]</scope>
    <source>
        <strain evidence="2 3">DSM 14825</strain>
    </source>
</reference>
<organism evidence="2 3">
    <name type="scientific">Pedobacter cryoconitis</name>
    <dbReference type="NCBI Taxonomy" id="188932"/>
    <lineage>
        <taxon>Bacteria</taxon>
        <taxon>Pseudomonadati</taxon>
        <taxon>Bacteroidota</taxon>
        <taxon>Sphingobacteriia</taxon>
        <taxon>Sphingobacteriales</taxon>
        <taxon>Sphingobacteriaceae</taxon>
        <taxon>Pedobacter</taxon>
    </lineage>
</organism>
<keyword evidence="1" id="KW-0732">Signal</keyword>
<comment type="caution">
    <text evidence="2">The sequence shown here is derived from an EMBL/GenBank/DDBJ whole genome shotgun (WGS) entry which is preliminary data.</text>
</comment>
<name>A0A327SJQ2_9SPHI</name>
<feature type="signal peptide" evidence="1">
    <location>
        <begin position="1"/>
        <end position="17"/>
    </location>
</feature>